<evidence type="ECO:0000259" key="2">
    <source>
        <dbReference type="Pfam" id="PF16862"/>
    </source>
</evidence>
<proteinExistence type="predicted"/>
<dbReference type="PANTHER" id="PTHR36183:SF2">
    <property type="entry name" value="BETA-GLUCURONIDASE C-TERMINAL DOMAIN-CONTAINING PROTEIN"/>
    <property type="match status" value="1"/>
</dbReference>
<feature type="chain" id="PRO_5001646126" description="Beta-glucuronidase C-terminal domain-containing protein" evidence="1">
    <location>
        <begin position="23"/>
        <end position="521"/>
    </location>
</feature>
<dbReference type="OrthoDB" id="2796951at2759"/>
<dbReference type="Proteomes" id="UP000027222">
    <property type="component" value="Unassembled WGS sequence"/>
</dbReference>
<dbReference type="InterPro" id="IPR017853">
    <property type="entry name" value="GH"/>
</dbReference>
<dbReference type="EMBL" id="KL142386">
    <property type="protein sequence ID" value="KDR73347.1"/>
    <property type="molecule type" value="Genomic_DNA"/>
</dbReference>
<dbReference type="Gene3D" id="3.20.20.80">
    <property type="entry name" value="Glycosidases"/>
    <property type="match status" value="1"/>
</dbReference>
<organism evidence="3 4">
    <name type="scientific">Galerina marginata (strain CBS 339.88)</name>
    <dbReference type="NCBI Taxonomy" id="685588"/>
    <lineage>
        <taxon>Eukaryota</taxon>
        <taxon>Fungi</taxon>
        <taxon>Dikarya</taxon>
        <taxon>Basidiomycota</taxon>
        <taxon>Agaricomycotina</taxon>
        <taxon>Agaricomycetes</taxon>
        <taxon>Agaricomycetidae</taxon>
        <taxon>Agaricales</taxon>
        <taxon>Agaricineae</taxon>
        <taxon>Strophariaceae</taxon>
        <taxon>Galerina</taxon>
    </lineage>
</organism>
<keyword evidence="4" id="KW-1185">Reference proteome</keyword>
<dbReference type="Pfam" id="PF16862">
    <property type="entry name" value="Glyco_hydro_79C"/>
    <property type="match status" value="1"/>
</dbReference>
<evidence type="ECO:0000256" key="1">
    <source>
        <dbReference type="SAM" id="SignalP"/>
    </source>
</evidence>
<dbReference type="InterPro" id="IPR052974">
    <property type="entry name" value="GH79_Enzymes"/>
</dbReference>
<dbReference type="SUPFAM" id="SSF51445">
    <property type="entry name" value="(Trans)glycosidases"/>
    <property type="match status" value="1"/>
</dbReference>
<protein>
    <recommendedName>
        <fullName evidence="2">Beta-glucuronidase C-terminal domain-containing protein</fullName>
    </recommendedName>
</protein>
<keyword evidence="1" id="KW-0732">Signal</keyword>
<reference evidence="4" key="1">
    <citation type="journal article" date="2014" name="Proc. Natl. Acad. Sci. U.S.A.">
        <title>Extensive sampling of basidiomycete genomes demonstrates inadequacy of the white-rot/brown-rot paradigm for wood decay fungi.</title>
        <authorList>
            <person name="Riley R."/>
            <person name="Salamov A.A."/>
            <person name="Brown D.W."/>
            <person name="Nagy L.G."/>
            <person name="Floudas D."/>
            <person name="Held B.W."/>
            <person name="Levasseur A."/>
            <person name="Lombard V."/>
            <person name="Morin E."/>
            <person name="Otillar R."/>
            <person name="Lindquist E.A."/>
            <person name="Sun H."/>
            <person name="LaButti K.M."/>
            <person name="Schmutz J."/>
            <person name="Jabbour D."/>
            <person name="Luo H."/>
            <person name="Baker S.E."/>
            <person name="Pisabarro A.G."/>
            <person name="Walton J.D."/>
            <person name="Blanchette R.A."/>
            <person name="Henrissat B."/>
            <person name="Martin F."/>
            <person name="Cullen D."/>
            <person name="Hibbett D.S."/>
            <person name="Grigoriev I.V."/>
        </authorList>
    </citation>
    <scope>NUCLEOTIDE SEQUENCE [LARGE SCALE GENOMIC DNA]</scope>
    <source>
        <strain evidence="4">CBS 339.88</strain>
    </source>
</reference>
<gene>
    <name evidence="3" type="ORF">GALMADRAFT_72693</name>
</gene>
<dbReference type="PANTHER" id="PTHR36183">
    <property type="entry name" value="BETA-GLUCURONIDASE"/>
    <property type="match status" value="1"/>
</dbReference>
<sequence>MINPSLLQLVALLSLYIGRVFCLSVSIPVSAPSTAPTIAPDLLSLSIEQDRWTDWSGTTSRNSFFVNTLNNLVKLTGVPPRIRIGADSEDHTNFNPNVQFSQVTFPAPSATKPYQEASHVVVGDGYYQTAQFLPPNTHVTWGVNFKSNNMTATFLQAQSIFKAFSSKTIANANIILDGIEIGNRQFAVHHIIFAPSLAEYVQRWTTFATNITEIPSNLTTKFWAGAFASSSRSTTGFSPQGLIASGILSTDTGARITTMSQHHYSGSFCTGSGGLLQNLMTKNTIQGNLTFFKSDITATKAKGLDYVMGETNSYSCHGAPGVSDTAGAAIWMLDYALFGSQIGIARMYFHAGVGYKYNLLQPATLTRSTLDGTTLETPLPPHIQPQYYGAIVAAEAIGHSGATRAVELSINDTFTSGYAFYDGDKLARAVLINSQAFLTNATTARTSTPITLNFTDSNAPTNMTVKRLFIPHADSTSGLTWGGQTYETTNGKVSGTLSTTKANVSEGISMQETEIVLLSFQ</sequence>
<feature type="domain" description="Beta-glucuronidase C-terminal" evidence="2">
    <location>
        <begin position="417"/>
        <end position="517"/>
    </location>
</feature>
<name>A0A067STF6_GALM3</name>
<dbReference type="InterPro" id="IPR031728">
    <property type="entry name" value="GlcAase_C"/>
</dbReference>
<feature type="signal peptide" evidence="1">
    <location>
        <begin position="1"/>
        <end position="22"/>
    </location>
</feature>
<dbReference type="HOGENOM" id="CLU_022148_2_0_1"/>
<dbReference type="AlphaFoldDB" id="A0A067STF6"/>
<accession>A0A067STF6</accession>
<evidence type="ECO:0000313" key="4">
    <source>
        <dbReference type="Proteomes" id="UP000027222"/>
    </source>
</evidence>
<evidence type="ECO:0000313" key="3">
    <source>
        <dbReference type="EMBL" id="KDR73347.1"/>
    </source>
</evidence>